<dbReference type="EMBL" id="BAABRN010000007">
    <property type="protein sequence ID" value="GAA5501156.1"/>
    <property type="molecule type" value="Genomic_DNA"/>
</dbReference>
<dbReference type="InterPro" id="IPR016181">
    <property type="entry name" value="Acyl_CoA_acyltransferase"/>
</dbReference>
<evidence type="ECO:0000259" key="1">
    <source>
        <dbReference type="PROSITE" id="PS51186"/>
    </source>
</evidence>
<dbReference type="InterPro" id="IPR000182">
    <property type="entry name" value="GNAT_dom"/>
</dbReference>
<organism evidence="2 3">
    <name type="scientific">Deinococcus xinjiangensis</name>
    <dbReference type="NCBI Taxonomy" id="457454"/>
    <lineage>
        <taxon>Bacteria</taxon>
        <taxon>Thermotogati</taxon>
        <taxon>Deinococcota</taxon>
        <taxon>Deinococci</taxon>
        <taxon>Deinococcales</taxon>
        <taxon>Deinococcaceae</taxon>
        <taxon>Deinococcus</taxon>
    </lineage>
</organism>
<dbReference type="Pfam" id="PF13302">
    <property type="entry name" value="Acetyltransf_3"/>
    <property type="match status" value="1"/>
</dbReference>
<comment type="caution">
    <text evidence="2">The sequence shown here is derived from an EMBL/GenBank/DDBJ whole genome shotgun (WGS) entry which is preliminary data.</text>
</comment>
<proteinExistence type="predicted"/>
<feature type="domain" description="N-acetyltransferase" evidence="1">
    <location>
        <begin position="27"/>
        <end position="192"/>
    </location>
</feature>
<name>A0ABP9V978_9DEIO</name>
<protein>
    <recommendedName>
        <fullName evidence="1">N-acetyltransferase domain-containing protein</fullName>
    </recommendedName>
</protein>
<sequence length="197" mass="22594">MGHNSRMSARTAPYLPEVQSELRTPRLLLRRPDPADAHALRGAIKQSLPELRRWMVWAQELGALEDTLENLRLAAERFDSRENLRYHIWSPDGRDFVGSTGFHGLDWRVPKGEIGYWIATPHTGQGYAQEITEHLTEYGLQHLGFRRIEIRCDAANERSARIPPLLGYTLDARLKNDDVAADDPTLLRDTLIFSRVR</sequence>
<dbReference type="PANTHER" id="PTHR43441">
    <property type="entry name" value="RIBOSOMAL-PROTEIN-SERINE ACETYLTRANSFERASE"/>
    <property type="match status" value="1"/>
</dbReference>
<reference evidence="2 3" key="1">
    <citation type="submission" date="2024-02" db="EMBL/GenBank/DDBJ databases">
        <title>Deinococcus xinjiangensis NBRC 107630.</title>
        <authorList>
            <person name="Ichikawa N."/>
            <person name="Katano-Makiyama Y."/>
            <person name="Hidaka K."/>
        </authorList>
    </citation>
    <scope>NUCLEOTIDE SEQUENCE [LARGE SCALE GENOMIC DNA]</scope>
    <source>
        <strain evidence="2 3">NBRC 107630</strain>
    </source>
</reference>
<accession>A0ABP9V978</accession>
<evidence type="ECO:0000313" key="2">
    <source>
        <dbReference type="EMBL" id="GAA5501156.1"/>
    </source>
</evidence>
<dbReference type="PANTHER" id="PTHR43441:SF3">
    <property type="entry name" value="ACETYLTRANSFERASE"/>
    <property type="match status" value="1"/>
</dbReference>
<keyword evidence="3" id="KW-1185">Reference proteome</keyword>
<evidence type="ECO:0000313" key="3">
    <source>
        <dbReference type="Proteomes" id="UP001458946"/>
    </source>
</evidence>
<dbReference type="SUPFAM" id="SSF55729">
    <property type="entry name" value="Acyl-CoA N-acyltransferases (Nat)"/>
    <property type="match status" value="1"/>
</dbReference>
<dbReference type="Proteomes" id="UP001458946">
    <property type="component" value="Unassembled WGS sequence"/>
</dbReference>
<dbReference type="InterPro" id="IPR051908">
    <property type="entry name" value="Ribosomal_N-acetyltransferase"/>
</dbReference>
<gene>
    <name evidence="2" type="ORF">Dxin01_00887</name>
</gene>
<dbReference type="PROSITE" id="PS51186">
    <property type="entry name" value="GNAT"/>
    <property type="match status" value="1"/>
</dbReference>
<dbReference type="Gene3D" id="3.40.630.30">
    <property type="match status" value="1"/>
</dbReference>